<comment type="caution">
    <text evidence="3">The sequence shown here is derived from an EMBL/GenBank/DDBJ whole genome shotgun (WGS) entry which is preliminary data.</text>
</comment>
<proteinExistence type="predicted"/>
<feature type="domain" description="Helix-turn-helix type 11" evidence="1">
    <location>
        <begin position="6"/>
        <end position="59"/>
    </location>
</feature>
<protein>
    <submittedName>
        <fullName evidence="3">Transcriptional regulator</fullName>
    </submittedName>
</protein>
<dbReference type="AlphaFoldDB" id="A0A512NJI1"/>
<evidence type="ECO:0000313" key="4">
    <source>
        <dbReference type="Proteomes" id="UP000321058"/>
    </source>
</evidence>
<evidence type="ECO:0000259" key="1">
    <source>
        <dbReference type="Pfam" id="PF08279"/>
    </source>
</evidence>
<dbReference type="PROSITE" id="PS52050">
    <property type="entry name" value="WYL"/>
    <property type="match status" value="1"/>
</dbReference>
<sequence>MRRADRLFDVIQVLRTARKPVTAAALAEELEVTVRTIYRDVATLQARRVPIEGAPGLGYVLRKGFDLPPLMFTIDEIEAIAVGARMVQRVRDSELQHAAARVLDKVTVVLPESLRGHVADAPVYVSRGDAVAPKVDMAQMRAAIRDRRKLRIGYVDEKGHRTRRTIWPLAMAYYVDVSLVGAWCELRKDLRNFRVERIASSRMLAARFQDHNGKLLAEWLALPKERPPSRV</sequence>
<evidence type="ECO:0000259" key="2">
    <source>
        <dbReference type="Pfam" id="PF13280"/>
    </source>
</evidence>
<dbReference type="InterPro" id="IPR013196">
    <property type="entry name" value="HTH_11"/>
</dbReference>
<dbReference type="PANTHER" id="PTHR34580:SF3">
    <property type="entry name" value="PROTEIN PAFB"/>
    <property type="match status" value="1"/>
</dbReference>
<dbReference type="SUPFAM" id="SSF46785">
    <property type="entry name" value="Winged helix' DNA-binding domain"/>
    <property type="match status" value="1"/>
</dbReference>
<organism evidence="3 4">
    <name type="scientific">Reyranella soli</name>
    <dbReference type="NCBI Taxonomy" id="1230389"/>
    <lineage>
        <taxon>Bacteria</taxon>
        <taxon>Pseudomonadati</taxon>
        <taxon>Pseudomonadota</taxon>
        <taxon>Alphaproteobacteria</taxon>
        <taxon>Hyphomicrobiales</taxon>
        <taxon>Reyranellaceae</taxon>
        <taxon>Reyranella</taxon>
    </lineage>
</organism>
<dbReference type="EMBL" id="BKAJ01000119">
    <property type="protein sequence ID" value="GEP59109.1"/>
    <property type="molecule type" value="Genomic_DNA"/>
</dbReference>
<dbReference type="RefSeq" id="WP_147154468.1">
    <property type="nucleotide sequence ID" value="NZ_BKAJ01000119.1"/>
</dbReference>
<dbReference type="InterPro" id="IPR026881">
    <property type="entry name" value="WYL_dom"/>
</dbReference>
<dbReference type="Pfam" id="PF08279">
    <property type="entry name" value="HTH_11"/>
    <property type="match status" value="1"/>
</dbReference>
<evidence type="ECO:0000313" key="3">
    <source>
        <dbReference type="EMBL" id="GEP59109.1"/>
    </source>
</evidence>
<reference evidence="3 4" key="1">
    <citation type="submission" date="2019-07" db="EMBL/GenBank/DDBJ databases">
        <title>Whole genome shotgun sequence of Reyranella soli NBRC 108950.</title>
        <authorList>
            <person name="Hosoyama A."/>
            <person name="Uohara A."/>
            <person name="Ohji S."/>
            <person name="Ichikawa N."/>
        </authorList>
    </citation>
    <scope>NUCLEOTIDE SEQUENCE [LARGE SCALE GENOMIC DNA]</scope>
    <source>
        <strain evidence="3 4">NBRC 108950</strain>
    </source>
</reference>
<dbReference type="Gene3D" id="1.10.10.10">
    <property type="entry name" value="Winged helix-like DNA-binding domain superfamily/Winged helix DNA-binding domain"/>
    <property type="match status" value="1"/>
</dbReference>
<dbReference type="Proteomes" id="UP000321058">
    <property type="component" value="Unassembled WGS sequence"/>
</dbReference>
<accession>A0A512NJI1</accession>
<dbReference type="InterPro" id="IPR036388">
    <property type="entry name" value="WH-like_DNA-bd_sf"/>
</dbReference>
<dbReference type="InterPro" id="IPR051534">
    <property type="entry name" value="CBASS_pafABC_assoc_protein"/>
</dbReference>
<feature type="domain" description="WYL" evidence="2">
    <location>
        <begin position="138"/>
        <end position="202"/>
    </location>
</feature>
<dbReference type="PANTHER" id="PTHR34580">
    <property type="match status" value="1"/>
</dbReference>
<keyword evidence="4" id="KW-1185">Reference proteome</keyword>
<dbReference type="Pfam" id="PF13280">
    <property type="entry name" value="WYL"/>
    <property type="match status" value="1"/>
</dbReference>
<dbReference type="InterPro" id="IPR036390">
    <property type="entry name" value="WH_DNA-bd_sf"/>
</dbReference>
<name>A0A512NJI1_9HYPH</name>
<gene>
    <name evidence="3" type="ORF">RSO01_62750</name>
</gene>
<dbReference type="OrthoDB" id="9807255at2"/>